<dbReference type="Pfam" id="PF00291">
    <property type="entry name" value="PALP"/>
    <property type="match status" value="1"/>
</dbReference>
<dbReference type="GO" id="GO:0019148">
    <property type="term" value="F:D-cysteine desulfhydrase activity"/>
    <property type="evidence" value="ECO:0007669"/>
    <property type="project" value="TreeGrafter"/>
</dbReference>
<dbReference type="EMBL" id="JADGJW010000022">
    <property type="protein sequence ID" value="KAJ3227115.1"/>
    <property type="molecule type" value="Genomic_DNA"/>
</dbReference>
<gene>
    <name evidence="5" type="ORF">HK099_003334</name>
</gene>
<dbReference type="InterPro" id="IPR027278">
    <property type="entry name" value="ACCD_DCysDesulf"/>
</dbReference>
<evidence type="ECO:0000259" key="4">
    <source>
        <dbReference type="Pfam" id="PF00291"/>
    </source>
</evidence>
<comment type="cofactor">
    <cofactor evidence="1">
        <name>pyridoxal 5'-phosphate</name>
        <dbReference type="ChEBI" id="CHEBI:597326"/>
    </cofactor>
</comment>
<dbReference type="PANTHER" id="PTHR43780:SF2">
    <property type="entry name" value="1-AMINOCYCLOPROPANE-1-CARBOXYLATE DEAMINASE-RELATED"/>
    <property type="match status" value="1"/>
</dbReference>
<proteinExistence type="inferred from homology"/>
<sequence length="490" mass="54910">MDIAMIILILLLSLILVIFLILVLASTIFSGIYYSINPSTQLLQPMEETEMERNPLFRKFPILKNKIAWKELGVYPTPIHQATINKESYEGIKFWIKREDLSSPIYGGNKVRTLQYQIAACEVHHFKNPHAKFFTVGSSGSNQLVATLVHGKYANNLPISIIHAGPDEPELDNTLNVLSTISFKPSTLLHFDPSEGSRVKVILKTLFYSDNVDKIFNMGGNNITGVLGQIGAAIELGEQIERGEVPDVDAIYLAVGSSCTVTGIILGICFCKALGMNAFNSPRLKVVGILIHHSFAKLHQVTGFYKSEFSRFVHLTPRYGISAVAKYLRNLGCIDIEQEALKKERFEAFSDAEVIGMYGAHSERSLITSSLDAKIELKGELPQWLKGNDSIPIPWLCGHFVGKAFTVMMDRLKSNQQDGENVLLWQTKSHIQPRGSYEGELEELKKYSESSKKFREYVEKGKETSILRPGKVDLKADNGNDYRHLMKKLP</sequence>
<keyword evidence="6" id="KW-1185">Reference proteome</keyword>
<dbReference type="Gene3D" id="3.40.50.1100">
    <property type="match status" value="2"/>
</dbReference>
<feature type="domain" description="Tryptophan synthase beta chain-like PALP" evidence="4">
    <location>
        <begin position="72"/>
        <end position="269"/>
    </location>
</feature>
<evidence type="ECO:0000313" key="5">
    <source>
        <dbReference type="EMBL" id="KAJ3227115.1"/>
    </source>
</evidence>
<dbReference type="SUPFAM" id="SSF53686">
    <property type="entry name" value="Tryptophan synthase beta subunit-like PLP-dependent enzymes"/>
    <property type="match status" value="1"/>
</dbReference>
<evidence type="ECO:0000256" key="3">
    <source>
        <dbReference type="ARBA" id="ARBA00022898"/>
    </source>
</evidence>
<dbReference type="InterPro" id="IPR001926">
    <property type="entry name" value="TrpB-like_PALP"/>
</dbReference>
<keyword evidence="3" id="KW-0663">Pyridoxal phosphate</keyword>
<reference evidence="5" key="1">
    <citation type="submission" date="2020-05" db="EMBL/GenBank/DDBJ databases">
        <title>Phylogenomic resolution of chytrid fungi.</title>
        <authorList>
            <person name="Stajich J.E."/>
            <person name="Amses K."/>
            <person name="Simmons R."/>
            <person name="Seto K."/>
            <person name="Myers J."/>
            <person name="Bonds A."/>
            <person name="Quandt C.A."/>
            <person name="Barry K."/>
            <person name="Liu P."/>
            <person name="Grigoriev I."/>
            <person name="Longcore J.E."/>
            <person name="James T.Y."/>
        </authorList>
    </citation>
    <scope>NUCLEOTIDE SEQUENCE</scope>
    <source>
        <strain evidence="5">JEL0476</strain>
    </source>
</reference>
<comment type="similarity">
    <text evidence="2">Belongs to the ACC deaminase/D-cysteine desulfhydrase family.</text>
</comment>
<evidence type="ECO:0000313" key="6">
    <source>
        <dbReference type="Proteomes" id="UP001211065"/>
    </source>
</evidence>
<organism evidence="5 6">
    <name type="scientific">Clydaea vesicula</name>
    <dbReference type="NCBI Taxonomy" id="447962"/>
    <lineage>
        <taxon>Eukaryota</taxon>
        <taxon>Fungi</taxon>
        <taxon>Fungi incertae sedis</taxon>
        <taxon>Chytridiomycota</taxon>
        <taxon>Chytridiomycota incertae sedis</taxon>
        <taxon>Chytridiomycetes</taxon>
        <taxon>Lobulomycetales</taxon>
        <taxon>Lobulomycetaceae</taxon>
        <taxon>Clydaea</taxon>
    </lineage>
</organism>
<dbReference type="Proteomes" id="UP001211065">
    <property type="component" value="Unassembled WGS sequence"/>
</dbReference>
<protein>
    <recommendedName>
        <fullName evidence="4">Tryptophan synthase beta chain-like PALP domain-containing protein</fullName>
    </recommendedName>
</protein>
<accession>A0AAD5UAD2</accession>
<evidence type="ECO:0000256" key="1">
    <source>
        <dbReference type="ARBA" id="ARBA00001933"/>
    </source>
</evidence>
<name>A0AAD5UAD2_9FUNG</name>
<dbReference type="AlphaFoldDB" id="A0AAD5UAD2"/>
<evidence type="ECO:0000256" key="2">
    <source>
        <dbReference type="ARBA" id="ARBA00008639"/>
    </source>
</evidence>
<comment type="caution">
    <text evidence="5">The sequence shown here is derived from an EMBL/GenBank/DDBJ whole genome shotgun (WGS) entry which is preliminary data.</text>
</comment>
<dbReference type="PANTHER" id="PTHR43780">
    <property type="entry name" value="1-AMINOCYCLOPROPANE-1-CARBOXYLATE DEAMINASE-RELATED"/>
    <property type="match status" value="1"/>
</dbReference>
<dbReference type="InterPro" id="IPR036052">
    <property type="entry name" value="TrpB-like_PALP_sf"/>
</dbReference>